<evidence type="ECO:0000256" key="2">
    <source>
        <dbReference type="ARBA" id="ARBA00009477"/>
    </source>
</evidence>
<dbReference type="GO" id="GO:0005886">
    <property type="term" value="C:plasma membrane"/>
    <property type="evidence" value="ECO:0007669"/>
    <property type="project" value="UniProtKB-SubCell"/>
</dbReference>
<keyword evidence="8 9" id="KW-0472">Membrane</keyword>
<evidence type="ECO:0000256" key="10">
    <source>
        <dbReference type="SAM" id="Coils"/>
    </source>
</evidence>
<keyword evidence="7 9" id="KW-1133">Transmembrane helix</keyword>
<keyword evidence="5 9" id="KW-0997">Cell inner membrane</keyword>
<dbReference type="InterPro" id="IPR050739">
    <property type="entry name" value="MFP"/>
</dbReference>
<keyword evidence="3 9" id="KW-0813">Transport</keyword>
<dbReference type="EMBL" id="LNYH01000112">
    <property type="protein sequence ID" value="KTD19406.1"/>
    <property type="molecule type" value="Genomic_DNA"/>
</dbReference>
<proteinExistence type="inferred from homology"/>
<dbReference type="GO" id="GO:0009306">
    <property type="term" value="P:protein secretion"/>
    <property type="evidence" value="ECO:0007669"/>
    <property type="project" value="InterPro"/>
</dbReference>
<accession>A0A0W0VGX9</accession>
<evidence type="ECO:0000256" key="1">
    <source>
        <dbReference type="ARBA" id="ARBA00004377"/>
    </source>
</evidence>
<dbReference type="AlphaFoldDB" id="A0A0W0VGX9"/>
<feature type="domain" description="Multidrug resistance protein MdtA-like barrel-sandwich hybrid" evidence="11">
    <location>
        <begin position="58"/>
        <end position="247"/>
    </location>
</feature>
<evidence type="ECO:0000256" key="3">
    <source>
        <dbReference type="ARBA" id="ARBA00022448"/>
    </source>
</evidence>
<dbReference type="SUPFAM" id="SSF111369">
    <property type="entry name" value="HlyD-like secretion proteins"/>
    <property type="match status" value="1"/>
</dbReference>
<dbReference type="PANTHER" id="PTHR30386">
    <property type="entry name" value="MEMBRANE FUSION SUBUNIT OF EMRAB-TOLC MULTIDRUG EFFLUX PUMP"/>
    <property type="match status" value="1"/>
</dbReference>
<keyword evidence="6 9" id="KW-0812">Transmembrane</keyword>
<dbReference type="InterPro" id="IPR058982">
    <property type="entry name" value="Beta-barrel_AprE"/>
</dbReference>
<evidence type="ECO:0000256" key="4">
    <source>
        <dbReference type="ARBA" id="ARBA00022475"/>
    </source>
</evidence>
<dbReference type="STRING" id="454.Lisr_1968"/>
<dbReference type="OrthoDB" id="9775513at2"/>
<evidence type="ECO:0000313" key="13">
    <source>
        <dbReference type="EMBL" id="KTD19406.1"/>
    </source>
</evidence>
<protein>
    <recommendedName>
        <fullName evidence="9">Membrane fusion protein (MFP) family protein</fullName>
    </recommendedName>
</protein>
<evidence type="ECO:0000313" key="14">
    <source>
        <dbReference type="Proteomes" id="UP000054761"/>
    </source>
</evidence>
<evidence type="ECO:0000259" key="12">
    <source>
        <dbReference type="Pfam" id="PF26002"/>
    </source>
</evidence>
<dbReference type="PANTHER" id="PTHR30386:SF26">
    <property type="entry name" value="TRANSPORT PROTEIN COMB"/>
    <property type="match status" value="1"/>
</dbReference>
<keyword evidence="14" id="KW-1185">Reference proteome</keyword>
<evidence type="ECO:0000256" key="7">
    <source>
        <dbReference type="ARBA" id="ARBA00022989"/>
    </source>
</evidence>
<dbReference type="RefSeq" id="WP_058502291.1">
    <property type="nucleotide sequence ID" value="NZ_CAAAJA010000021.1"/>
</dbReference>
<dbReference type="Gene3D" id="1.10.287.470">
    <property type="entry name" value="Helix hairpin bin"/>
    <property type="match status" value="1"/>
</dbReference>
<dbReference type="NCBIfam" id="TIGR01843">
    <property type="entry name" value="type_I_hlyD"/>
    <property type="match status" value="1"/>
</dbReference>
<evidence type="ECO:0000256" key="9">
    <source>
        <dbReference type="RuleBase" id="RU365093"/>
    </source>
</evidence>
<dbReference type="InterPro" id="IPR010129">
    <property type="entry name" value="T1SS_HlyD"/>
</dbReference>
<dbReference type="Pfam" id="PF25917">
    <property type="entry name" value="BSH_RND"/>
    <property type="match status" value="1"/>
</dbReference>
<evidence type="ECO:0000256" key="5">
    <source>
        <dbReference type="ARBA" id="ARBA00022519"/>
    </source>
</evidence>
<dbReference type="InterPro" id="IPR006144">
    <property type="entry name" value="Secretion_HlyD_CS"/>
</dbReference>
<comment type="caution">
    <text evidence="13">The sequence shown here is derived from an EMBL/GenBank/DDBJ whole genome shotgun (WGS) entry which is preliminary data.</text>
</comment>
<feature type="coiled-coil region" evidence="10">
    <location>
        <begin position="137"/>
        <end position="217"/>
    </location>
</feature>
<keyword evidence="10" id="KW-0175">Coiled coil</keyword>
<name>A0A0W0VGX9_9GAMM</name>
<dbReference type="Gene3D" id="2.40.30.170">
    <property type="match status" value="1"/>
</dbReference>
<gene>
    <name evidence="13" type="primary">lssD</name>
    <name evidence="13" type="ORF">Lisr_1968</name>
</gene>
<reference evidence="13 14" key="1">
    <citation type="submission" date="2015-11" db="EMBL/GenBank/DDBJ databases">
        <title>Genomic analysis of 38 Legionella species identifies large and diverse effector repertoires.</title>
        <authorList>
            <person name="Burstein D."/>
            <person name="Amaro F."/>
            <person name="Zusman T."/>
            <person name="Lifshitz Z."/>
            <person name="Cohen O."/>
            <person name="Gilbert J.A."/>
            <person name="Pupko T."/>
            <person name="Shuman H.A."/>
            <person name="Segal G."/>
        </authorList>
    </citation>
    <scope>NUCLEOTIDE SEQUENCE [LARGE SCALE GENOMIC DNA]</scope>
    <source>
        <strain evidence="13 14">Bercovier 4</strain>
    </source>
</reference>
<dbReference type="Pfam" id="PF26002">
    <property type="entry name" value="Beta-barrel_AprE"/>
    <property type="match status" value="1"/>
</dbReference>
<evidence type="ECO:0000256" key="6">
    <source>
        <dbReference type="ARBA" id="ARBA00022692"/>
    </source>
</evidence>
<dbReference type="Proteomes" id="UP000054761">
    <property type="component" value="Unassembled WGS sequence"/>
</dbReference>
<feature type="transmembrane region" description="Helical" evidence="9">
    <location>
        <begin position="9"/>
        <end position="31"/>
    </location>
</feature>
<dbReference type="PATRIC" id="fig|454.4.peg.2144"/>
<dbReference type="PRINTS" id="PR01490">
    <property type="entry name" value="RTXTOXIND"/>
</dbReference>
<dbReference type="InterPro" id="IPR058625">
    <property type="entry name" value="MdtA-like_BSH"/>
</dbReference>
<evidence type="ECO:0000256" key="8">
    <source>
        <dbReference type="ARBA" id="ARBA00023136"/>
    </source>
</evidence>
<comment type="subcellular location">
    <subcellularLocation>
        <location evidence="1 9">Cell inner membrane</location>
        <topology evidence="1 9">Single-pass membrane protein</topology>
    </subcellularLocation>
</comment>
<keyword evidence="4 9" id="KW-1003">Cell membrane</keyword>
<feature type="domain" description="AprE-like beta-barrel" evidence="12">
    <location>
        <begin position="262"/>
        <end position="355"/>
    </location>
</feature>
<dbReference type="PROSITE" id="PS00543">
    <property type="entry name" value="HLYD_FAMILY"/>
    <property type="match status" value="1"/>
</dbReference>
<evidence type="ECO:0000259" key="11">
    <source>
        <dbReference type="Pfam" id="PF25917"/>
    </source>
</evidence>
<sequence length="378" mass="42333">MAKRHRSRLFGHIILWTSVLFIAAALIWAYYAKLDEVTTGSGKVIPSSEIQVIQNLEGGIVEKIMVSEGDIVKKGQTLMQIDNTLFMATYNEALKKMTALELEIIRLNALMQNKPLSIPQKYIKSSPNLVQVAEALDKSKKQELEQMNKALALAERELKLTRPLVSRGAVSEVEVLRLERTINELKGKISEFKSKALERLNQARSELLALKEAHMADKDRVTRTTVRSPVKGIINRIKINTMGGVIKPGMDIIEIVPLEDTLLIEAKIRPGDIGFIHPGQKAMVKISAYDFSIYGGLEGKVEQISADTITEEKSNNKEESFYVIRVRTEKNHLGTEKNPLPIIPGMLATVDILTGEKTVLEYILKPIIKAQKTALRER</sequence>
<organism evidence="13 14">
    <name type="scientific">Legionella israelensis</name>
    <dbReference type="NCBI Taxonomy" id="454"/>
    <lineage>
        <taxon>Bacteria</taxon>
        <taxon>Pseudomonadati</taxon>
        <taxon>Pseudomonadota</taxon>
        <taxon>Gammaproteobacteria</taxon>
        <taxon>Legionellales</taxon>
        <taxon>Legionellaceae</taxon>
        <taxon>Legionella</taxon>
    </lineage>
</organism>
<comment type="similarity">
    <text evidence="2 9">Belongs to the membrane fusion protein (MFP) (TC 8.A.1) family.</text>
</comment>
<dbReference type="Gene3D" id="2.40.50.100">
    <property type="match status" value="1"/>
</dbReference>